<sequence>MLSHFVSVSLLDSTEKYDSRDVERLQSEDALVEGYLTWRLYVVDDALKMIDESLQWRKEFGVNDLTESVIPRWMFETGAVFLHGYDKEGNKLFWFKVKLHVKDPKTVLDKKKYVAFWLERYAKKEPGMPLTVVFDMSDSGISNIVSDCMQTYLLFLTNRSAWKIVKTWLGPEAISKLRFASKSEVQTFIGPEYLPAHMGGTDPFKYSYPPLPDDDFQMPLCDNGPVASEDEMESKEADAESKDALESSFSSEVAVKPKKVNFLEDSLRSEDNDKGETSTKYKGARKPLTTFKGHLLHVSPAEELSFGSVETERKSLIILSNVAKNQVAFKVRTTAPEKYRVKPSSSCCEPGASVDIVVSLHGGSQASPQDRFLIMAAEMENAGSQELALFWKEVPKAKVMEHRLRCHVLEGYHKKFFLSLIYSFVHSHQLMRLMACNSRLEQKLNTCLWIQKVLTVLVLVLLMLTLLCLYLLGTSAQPS</sequence>
<dbReference type="InterPro" id="IPR036273">
    <property type="entry name" value="CRAL/TRIO_N_dom_sf"/>
</dbReference>
<protein>
    <submittedName>
        <fullName evidence="4">Motile sperm domain containing 2</fullName>
    </submittedName>
</protein>
<dbReference type="PANTHER" id="PTHR46384:SF1">
    <property type="entry name" value="MOTILE SPERM DOMAIN-CONTAINING PROTEIN 2"/>
    <property type="match status" value="1"/>
</dbReference>
<dbReference type="SUPFAM" id="SSF49354">
    <property type="entry name" value="PapD-like"/>
    <property type="match status" value="1"/>
</dbReference>
<dbReference type="Ensembl" id="ENSTRUT00000070252.1">
    <property type="protein sequence ID" value="ENSTRUP00000071559.1"/>
    <property type="gene ID" value="ENSTRUG00000009311.3"/>
</dbReference>
<dbReference type="Pfam" id="PF00635">
    <property type="entry name" value="Motile_Sperm"/>
    <property type="match status" value="1"/>
</dbReference>
<feature type="compositionally biased region" description="Basic and acidic residues" evidence="1">
    <location>
        <begin position="234"/>
        <end position="245"/>
    </location>
</feature>
<feature type="region of interest" description="Disordered" evidence="1">
    <location>
        <begin position="221"/>
        <end position="250"/>
    </location>
</feature>
<dbReference type="InterPro" id="IPR008962">
    <property type="entry name" value="PapD-like_sf"/>
</dbReference>
<dbReference type="AlphaFoldDB" id="A0A674NCZ4"/>
<keyword evidence="2" id="KW-1133">Transmembrane helix</keyword>
<dbReference type="InterPro" id="IPR000535">
    <property type="entry name" value="MSP_dom"/>
</dbReference>
<evidence type="ECO:0000313" key="5">
    <source>
        <dbReference type="Proteomes" id="UP000005226"/>
    </source>
</evidence>
<evidence type="ECO:0000259" key="3">
    <source>
        <dbReference type="PROSITE" id="PS50202"/>
    </source>
</evidence>
<dbReference type="Gene3D" id="3.40.525.10">
    <property type="entry name" value="CRAL-TRIO lipid binding domain"/>
    <property type="match status" value="1"/>
</dbReference>
<dbReference type="Proteomes" id="UP000005226">
    <property type="component" value="Chromosome 1"/>
</dbReference>
<dbReference type="PROSITE" id="PS50202">
    <property type="entry name" value="MSP"/>
    <property type="match status" value="1"/>
</dbReference>
<keyword evidence="2" id="KW-0472">Membrane</keyword>
<reference evidence="4" key="2">
    <citation type="submission" date="2025-08" db="UniProtKB">
        <authorList>
            <consortium name="Ensembl"/>
        </authorList>
    </citation>
    <scope>IDENTIFICATION</scope>
</reference>
<evidence type="ECO:0000256" key="2">
    <source>
        <dbReference type="SAM" id="Phobius"/>
    </source>
</evidence>
<dbReference type="Gene3D" id="2.60.40.10">
    <property type="entry name" value="Immunoglobulins"/>
    <property type="match status" value="1"/>
</dbReference>
<dbReference type="GO" id="GO:0140284">
    <property type="term" value="C:endoplasmic reticulum-endosome membrane contact site"/>
    <property type="evidence" value="ECO:0007669"/>
    <property type="project" value="TreeGrafter"/>
</dbReference>
<reference evidence="4" key="3">
    <citation type="submission" date="2025-09" db="UniProtKB">
        <authorList>
            <consortium name="Ensembl"/>
        </authorList>
    </citation>
    <scope>IDENTIFICATION</scope>
</reference>
<dbReference type="GeneTree" id="ENSGT00390000016713"/>
<dbReference type="InterPro" id="IPR036865">
    <property type="entry name" value="CRAL-TRIO_dom_sf"/>
</dbReference>
<feature type="transmembrane region" description="Helical" evidence="2">
    <location>
        <begin position="449"/>
        <end position="472"/>
    </location>
</feature>
<feature type="domain" description="MSP" evidence="3">
    <location>
        <begin position="295"/>
        <end position="409"/>
    </location>
</feature>
<dbReference type="PANTHER" id="PTHR46384">
    <property type="entry name" value="MOTILE SPERM DOMAIN-CONTAINING PROTEIN 2"/>
    <property type="match status" value="1"/>
</dbReference>
<dbReference type="Pfam" id="PF00650">
    <property type="entry name" value="CRAL_TRIO"/>
    <property type="match status" value="2"/>
</dbReference>
<dbReference type="SMART" id="SM00516">
    <property type="entry name" value="SEC14"/>
    <property type="match status" value="1"/>
</dbReference>
<dbReference type="InterPro" id="IPR053012">
    <property type="entry name" value="ER-organelle_contact"/>
</dbReference>
<evidence type="ECO:0000313" key="4">
    <source>
        <dbReference type="Ensembl" id="ENSTRUP00000071559.1"/>
    </source>
</evidence>
<keyword evidence="2" id="KW-0812">Transmembrane</keyword>
<gene>
    <name evidence="4" type="primary">mospd2</name>
</gene>
<evidence type="ECO:0000256" key="1">
    <source>
        <dbReference type="SAM" id="MobiDB-lite"/>
    </source>
</evidence>
<organism evidence="4 5">
    <name type="scientific">Takifugu rubripes</name>
    <name type="common">Japanese pufferfish</name>
    <name type="synonym">Fugu rubripes</name>
    <dbReference type="NCBI Taxonomy" id="31033"/>
    <lineage>
        <taxon>Eukaryota</taxon>
        <taxon>Metazoa</taxon>
        <taxon>Chordata</taxon>
        <taxon>Craniata</taxon>
        <taxon>Vertebrata</taxon>
        <taxon>Euteleostomi</taxon>
        <taxon>Actinopterygii</taxon>
        <taxon>Neopterygii</taxon>
        <taxon>Teleostei</taxon>
        <taxon>Neoteleostei</taxon>
        <taxon>Acanthomorphata</taxon>
        <taxon>Eupercaria</taxon>
        <taxon>Tetraodontiformes</taxon>
        <taxon>Tetradontoidea</taxon>
        <taxon>Tetraodontidae</taxon>
        <taxon>Takifugu</taxon>
    </lineage>
</organism>
<dbReference type="CDD" id="cd00170">
    <property type="entry name" value="SEC14"/>
    <property type="match status" value="1"/>
</dbReference>
<dbReference type="SUPFAM" id="SSF52087">
    <property type="entry name" value="CRAL/TRIO domain"/>
    <property type="match status" value="1"/>
</dbReference>
<accession>A0A674NCZ4</accession>
<dbReference type="InterPro" id="IPR001251">
    <property type="entry name" value="CRAL-TRIO_dom"/>
</dbReference>
<name>A0A674NCZ4_TAKRU</name>
<keyword evidence="5" id="KW-1185">Reference proteome</keyword>
<dbReference type="InterPro" id="IPR013783">
    <property type="entry name" value="Ig-like_fold"/>
</dbReference>
<dbReference type="GO" id="GO:0012505">
    <property type="term" value="C:endomembrane system"/>
    <property type="evidence" value="ECO:0007669"/>
    <property type="project" value="TreeGrafter"/>
</dbReference>
<reference evidence="4 5" key="1">
    <citation type="journal article" date="2011" name="Genome Biol. Evol.">
        <title>Integration of the genetic map and genome assembly of fugu facilitates insights into distinct features of genome evolution in teleosts and mammals.</title>
        <authorList>
            <person name="Kai W."/>
            <person name="Kikuchi K."/>
            <person name="Tohari S."/>
            <person name="Chew A.K."/>
            <person name="Tay A."/>
            <person name="Fujiwara A."/>
            <person name="Hosoya S."/>
            <person name="Suetake H."/>
            <person name="Naruse K."/>
            <person name="Brenner S."/>
            <person name="Suzuki Y."/>
            <person name="Venkatesh B."/>
        </authorList>
    </citation>
    <scope>NUCLEOTIDE SEQUENCE [LARGE SCALE GENOMIC DNA]</scope>
</reference>
<dbReference type="SUPFAM" id="SSF46938">
    <property type="entry name" value="CRAL/TRIO N-terminal domain"/>
    <property type="match status" value="1"/>
</dbReference>
<proteinExistence type="predicted"/>